<evidence type="ECO:0000313" key="2">
    <source>
        <dbReference type="Proteomes" id="UP000203826"/>
    </source>
</evidence>
<protein>
    <submittedName>
        <fullName evidence="1">Uncharacterized protein</fullName>
    </submittedName>
</protein>
<sequence>METQDFFLLNDQDNYKIHETLVIMSNNTYSNIISQINMNYLLIILYNWMCN</sequence>
<name>A0A0N7G7M1_9VIRU</name>
<reference evidence="1 2" key="1">
    <citation type="journal article" date="2015" name="Genome Announc.">
        <title>The 474-Kilobase-Pair Complete Genome Sequence of CeV-01B, a Virus Infecting Haptolina (Chrysochromulina) ericina (Prymnesiophyceae).</title>
        <authorList>
            <person name="Gallot-Lavallee L."/>
            <person name="Pagarete A."/>
            <person name="Legendre M."/>
            <person name="Santini S."/>
            <person name="Sandaa R.A."/>
            <person name="Himmelbauer H."/>
            <person name="Ogata H."/>
            <person name="Bratbak G."/>
            <person name="Claverie J.M."/>
        </authorList>
    </citation>
    <scope>NUCLEOTIDE SEQUENCE [LARGE SCALE GENOMIC DNA]</scope>
    <source>
        <strain evidence="1">CeV-01B</strain>
    </source>
</reference>
<proteinExistence type="predicted"/>
<evidence type="ECO:0000313" key="1">
    <source>
        <dbReference type="EMBL" id="ALH23169.1"/>
    </source>
</evidence>
<dbReference type="EMBL" id="KT820662">
    <property type="protein sequence ID" value="ALH23169.1"/>
    <property type="molecule type" value="Genomic_DNA"/>
</dbReference>
<dbReference type="KEGG" id="vg:26049130"/>
<accession>A0A0N7G7M1</accession>
<organism evidence="1 2">
    <name type="scientific">Chrysochromulina ericina virus CeV-01B</name>
    <dbReference type="NCBI Taxonomy" id="3070830"/>
    <lineage>
        <taxon>Viruses</taxon>
        <taxon>Varidnaviria</taxon>
        <taxon>Bamfordvirae</taxon>
        <taxon>Nucleocytoviricota</taxon>
        <taxon>Megaviricetes</taxon>
        <taxon>Imitervirales</taxon>
        <taxon>Mesomimiviridae</taxon>
        <taxon>Tethysvirus</taxon>
        <taxon>Tethysvirus raunefjordenense</taxon>
    </lineage>
</organism>
<gene>
    <name evidence="1" type="ORF">ceV_263</name>
</gene>
<keyword evidence="2" id="KW-1185">Reference proteome</keyword>
<dbReference type="Proteomes" id="UP000203826">
    <property type="component" value="Segment"/>
</dbReference>